<organism evidence="4 5">
    <name type="scientific">Geofilum rubicundum JCM 15548</name>
    <dbReference type="NCBI Taxonomy" id="1236989"/>
    <lineage>
        <taxon>Bacteria</taxon>
        <taxon>Pseudomonadati</taxon>
        <taxon>Bacteroidota</taxon>
        <taxon>Bacteroidia</taxon>
        <taxon>Marinilabiliales</taxon>
        <taxon>Marinilabiliaceae</taxon>
        <taxon>Geofilum</taxon>
    </lineage>
</organism>
<dbReference type="PANTHER" id="PTHR37299">
    <property type="entry name" value="TRANSCRIPTIONAL REGULATOR-RELATED"/>
    <property type="match status" value="1"/>
</dbReference>
<dbReference type="SMART" id="SM00850">
    <property type="entry name" value="LytTR"/>
    <property type="match status" value="1"/>
</dbReference>
<dbReference type="InterPro" id="IPR046947">
    <property type="entry name" value="LytR-like"/>
</dbReference>
<protein>
    <submittedName>
        <fullName evidence="4">Two-component system response regulator</fullName>
    </submittedName>
</protein>
<dbReference type="Pfam" id="PF04397">
    <property type="entry name" value="LytTR"/>
    <property type="match status" value="1"/>
</dbReference>
<evidence type="ECO:0000259" key="2">
    <source>
        <dbReference type="PROSITE" id="PS50110"/>
    </source>
</evidence>
<name>A0A0E9M0Q2_9BACT</name>
<gene>
    <name evidence="4" type="ORF">JCM15548_13470</name>
</gene>
<dbReference type="InterPro" id="IPR007492">
    <property type="entry name" value="LytTR_DNA-bd_dom"/>
</dbReference>
<dbReference type="PANTHER" id="PTHR37299:SF1">
    <property type="entry name" value="STAGE 0 SPORULATION PROTEIN A HOMOLOG"/>
    <property type="match status" value="1"/>
</dbReference>
<evidence type="ECO:0000259" key="3">
    <source>
        <dbReference type="PROSITE" id="PS50930"/>
    </source>
</evidence>
<dbReference type="PROSITE" id="PS50930">
    <property type="entry name" value="HTH_LYTTR"/>
    <property type="match status" value="1"/>
</dbReference>
<evidence type="ECO:0000313" key="4">
    <source>
        <dbReference type="EMBL" id="GAO31133.1"/>
    </source>
</evidence>
<feature type="domain" description="HTH LytTR-type" evidence="3">
    <location>
        <begin position="78"/>
        <end position="145"/>
    </location>
</feature>
<dbReference type="Gene3D" id="2.40.50.1020">
    <property type="entry name" value="LytTr DNA-binding domain"/>
    <property type="match status" value="1"/>
</dbReference>
<dbReference type="InterPro" id="IPR001789">
    <property type="entry name" value="Sig_transdc_resp-reg_receiver"/>
</dbReference>
<dbReference type="STRING" id="1236989.JCM15548_13470"/>
<reference evidence="4 5" key="1">
    <citation type="journal article" date="2015" name="Microbes Environ.">
        <title>Distribution and evolution of nitrogen fixation genes in the phylum bacteroidetes.</title>
        <authorList>
            <person name="Inoue J."/>
            <person name="Oshima K."/>
            <person name="Suda W."/>
            <person name="Sakamoto M."/>
            <person name="Iino T."/>
            <person name="Noda S."/>
            <person name="Hongoh Y."/>
            <person name="Hattori M."/>
            <person name="Ohkuma M."/>
        </authorList>
    </citation>
    <scope>NUCLEOTIDE SEQUENCE [LARGE SCALE GENOMIC DNA]</scope>
    <source>
        <strain evidence="4">JCM 15548</strain>
    </source>
</reference>
<accession>A0A0E9M0Q2</accession>
<feature type="domain" description="Response regulatory" evidence="2">
    <location>
        <begin position="1"/>
        <end position="58"/>
    </location>
</feature>
<keyword evidence="5" id="KW-1185">Reference proteome</keyword>
<dbReference type="InterPro" id="IPR011006">
    <property type="entry name" value="CheY-like_superfamily"/>
</dbReference>
<dbReference type="PROSITE" id="PS50110">
    <property type="entry name" value="RESPONSE_REGULATORY"/>
    <property type="match status" value="1"/>
</dbReference>
<dbReference type="EMBL" id="BAZW01000038">
    <property type="protein sequence ID" value="GAO31133.1"/>
    <property type="molecule type" value="Genomic_DNA"/>
</dbReference>
<dbReference type="Gene3D" id="3.40.50.2300">
    <property type="match status" value="1"/>
</dbReference>
<dbReference type="Proteomes" id="UP000032900">
    <property type="component" value="Unassembled WGS sequence"/>
</dbReference>
<evidence type="ECO:0000313" key="5">
    <source>
        <dbReference type="Proteomes" id="UP000032900"/>
    </source>
</evidence>
<comment type="caution">
    <text evidence="1">Lacks conserved residue(s) required for the propagation of feature annotation.</text>
</comment>
<dbReference type="GO" id="GO:0003677">
    <property type="term" value="F:DNA binding"/>
    <property type="evidence" value="ECO:0007669"/>
    <property type="project" value="InterPro"/>
</dbReference>
<dbReference type="SUPFAM" id="SSF52172">
    <property type="entry name" value="CheY-like"/>
    <property type="match status" value="1"/>
</dbReference>
<dbReference type="AlphaFoldDB" id="A0A0E9M0Q2"/>
<sequence>MPGISGLDFLRSLSNPPAVILTTAYRDFAVDAFDLNVLDYLLKPISFERFLKSINKFLKQSAAPPLPQNPDKAGNPHILLKADKKIHKMAVADIVFAESLDNYIIVTTTRQKLICYESLSHLEDRLPDRDFLRIHRSFLINVHKITAFTSAHLEINDRQFTIGRNYKEAVLKRLLPSTSD</sequence>
<dbReference type="GO" id="GO:0000156">
    <property type="term" value="F:phosphorelay response regulator activity"/>
    <property type="evidence" value="ECO:0007669"/>
    <property type="project" value="InterPro"/>
</dbReference>
<evidence type="ECO:0000256" key="1">
    <source>
        <dbReference type="PROSITE-ProRule" id="PRU00169"/>
    </source>
</evidence>
<proteinExistence type="predicted"/>
<comment type="caution">
    <text evidence="4">The sequence shown here is derived from an EMBL/GenBank/DDBJ whole genome shotgun (WGS) entry which is preliminary data.</text>
</comment>